<evidence type="ECO:0000313" key="4">
    <source>
        <dbReference type="Proteomes" id="UP000250079"/>
    </source>
</evidence>
<name>A0A2Z2NPZ9_9GAMM</name>
<gene>
    <name evidence="3" type="ORF">IMCC3135_03685</name>
</gene>
<dbReference type="EMBL" id="CP018632">
    <property type="protein sequence ID" value="ASJ70850.1"/>
    <property type="molecule type" value="Genomic_DNA"/>
</dbReference>
<accession>A0A2Z2NPZ9</accession>
<organism evidence="3 4">
    <name type="scientific">Granulosicoccus antarcticus IMCC3135</name>
    <dbReference type="NCBI Taxonomy" id="1192854"/>
    <lineage>
        <taxon>Bacteria</taxon>
        <taxon>Pseudomonadati</taxon>
        <taxon>Pseudomonadota</taxon>
        <taxon>Gammaproteobacteria</taxon>
        <taxon>Chromatiales</taxon>
        <taxon>Granulosicoccaceae</taxon>
        <taxon>Granulosicoccus</taxon>
    </lineage>
</organism>
<dbReference type="NCBIfam" id="NF003707">
    <property type="entry name" value="PRK05325.1-2"/>
    <property type="match status" value="1"/>
</dbReference>
<dbReference type="SUPFAM" id="SSF53300">
    <property type="entry name" value="vWA-like"/>
    <property type="match status" value="1"/>
</dbReference>
<dbReference type="OrthoDB" id="9788289at2"/>
<feature type="region of interest" description="Disordered" evidence="2">
    <location>
        <begin position="55"/>
        <end position="111"/>
    </location>
</feature>
<dbReference type="PANTHER" id="PTHR30510">
    <property type="entry name" value="UPF0229 PROTEIN YEAH"/>
    <property type="match status" value="1"/>
</dbReference>
<proteinExistence type="inferred from homology"/>
<dbReference type="Pfam" id="PF04285">
    <property type="entry name" value="DUF444"/>
    <property type="match status" value="1"/>
</dbReference>
<dbReference type="KEGG" id="gai:IMCC3135_03685"/>
<dbReference type="InterPro" id="IPR036465">
    <property type="entry name" value="vWFA_dom_sf"/>
</dbReference>
<evidence type="ECO:0000256" key="2">
    <source>
        <dbReference type="SAM" id="MobiDB-lite"/>
    </source>
</evidence>
<protein>
    <recommendedName>
        <fullName evidence="1">UPF0229 protein IMCC3135_03685</fullName>
    </recommendedName>
</protein>
<dbReference type="RefSeq" id="WP_088916347.1">
    <property type="nucleotide sequence ID" value="NZ_CP018632.1"/>
</dbReference>
<dbReference type="HAMAP" id="MF_01232">
    <property type="entry name" value="UPF0229"/>
    <property type="match status" value="1"/>
</dbReference>
<reference evidence="3 4" key="1">
    <citation type="submission" date="2016-12" db="EMBL/GenBank/DDBJ databases">
        <authorList>
            <person name="Song W.-J."/>
            <person name="Kurnit D.M."/>
        </authorList>
    </citation>
    <scope>NUCLEOTIDE SEQUENCE [LARGE SCALE GENOMIC DNA]</scope>
    <source>
        <strain evidence="3 4">IMCC3135</strain>
    </source>
</reference>
<dbReference type="Proteomes" id="UP000250079">
    <property type="component" value="Chromosome"/>
</dbReference>
<dbReference type="NCBIfam" id="NF003708">
    <property type="entry name" value="PRK05325.1-3"/>
    <property type="match status" value="1"/>
</dbReference>
<feature type="compositionally biased region" description="Basic and acidic residues" evidence="2">
    <location>
        <begin position="55"/>
        <end position="74"/>
    </location>
</feature>
<comment type="similarity">
    <text evidence="1">Belongs to the UPF0229 family.</text>
</comment>
<feature type="compositionally biased region" description="Basic and acidic residues" evidence="2">
    <location>
        <begin position="83"/>
        <end position="102"/>
    </location>
</feature>
<sequence length="420" mass="47930">MSIIIDRRLNDRNKNAANRARFMRRYKAQIKHAVSDMVAERSIKDVESGGKVKLPARDVSEPHLHHGAGGDREMVLPGNREFNAGDRLKRPEQGGGKGKGDGEGGGEGEDDFTFALSREEFMSLFFDDLELPHLVRTQVGDIKEVKPQRAGYSSQGSPTNLSIVRTMRQALGRRIALQSGAKRRLAEIEALQADSAGAEDDEVDEAELDLLRQRIKRVPFLDDIDLRFRNRIMVPKPMSQAVMFCLMDVSASMDEHRKDLAKRFYILLHLFLSRKYERVEIVFIRHTDNADEVDEQTFFNDRKTGGTVVLSALELMREIIEARYPSEQWNIYGAQASDGDAFGADPERSRGFLEKHLLPLVRHYAYIEVNDREMSRLSTLASTYQRVEAPHFSMVTVREHRDIYPVFRELFTTDDARTVT</sequence>
<evidence type="ECO:0000313" key="3">
    <source>
        <dbReference type="EMBL" id="ASJ70850.1"/>
    </source>
</evidence>
<evidence type="ECO:0000256" key="1">
    <source>
        <dbReference type="HAMAP-Rule" id="MF_01232"/>
    </source>
</evidence>
<dbReference type="PANTHER" id="PTHR30510:SF2">
    <property type="entry name" value="UPF0229 PROTEIN YEAH"/>
    <property type="match status" value="1"/>
</dbReference>
<keyword evidence="4" id="KW-1185">Reference proteome</keyword>
<dbReference type="AlphaFoldDB" id="A0A2Z2NPZ9"/>
<dbReference type="InterPro" id="IPR006698">
    <property type="entry name" value="UPF0229"/>
</dbReference>